<sequence>MRPSTSLAVMALFGVVASIPITPAAPEHQLLVEQFRSQGLNEHDIAERLSLPITNAEADPRSFYSHMSSKVHSLFSHPFEQQKRHSHEDGDIAPGTLEIPQMLPRAAVVDSSVDGLFQMIGAVFGSTEIQRKEYGYEGKELEIRRPEGSMHWSS</sequence>
<dbReference type="AlphaFoldDB" id="A0A7C8IKV6"/>
<feature type="chain" id="PRO_5028956992" evidence="1">
    <location>
        <begin position="19"/>
        <end position="154"/>
    </location>
</feature>
<feature type="signal peptide" evidence="1">
    <location>
        <begin position="1"/>
        <end position="18"/>
    </location>
</feature>
<protein>
    <submittedName>
        <fullName evidence="2">Uncharacterized protein</fullName>
    </submittedName>
</protein>
<keyword evidence="3" id="KW-1185">Reference proteome</keyword>
<reference evidence="2 3" key="1">
    <citation type="submission" date="2020-01" db="EMBL/GenBank/DDBJ databases">
        <authorList>
            <consortium name="DOE Joint Genome Institute"/>
            <person name="Haridas S."/>
            <person name="Albert R."/>
            <person name="Binder M."/>
            <person name="Bloem J."/>
            <person name="Labutti K."/>
            <person name="Salamov A."/>
            <person name="Andreopoulos B."/>
            <person name="Baker S.E."/>
            <person name="Barry K."/>
            <person name="Bills G."/>
            <person name="Bluhm B.H."/>
            <person name="Cannon C."/>
            <person name="Castanera R."/>
            <person name="Culley D.E."/>
            <person name="Daum C."/>
            <person name="Ezra D."/>
            <person name="Gonzalez J.B."/>
            <person name="Henrissat B."/>
            <person name="Kuo A."/>
            <person name="Liang C."/>
            <person name="Lipzen A."/>
            <person name="Lutzoni F."/>
            <person name="Magnuson J."/>
            <person name="Mondo S."/>
            <person name="Nolan M."/>
            <person name="Ohm R."/>
            <person name="Pangilinan J."/>
            <person name="Park H.-J.H."/>
            <person name="Ramirez L."/>
            <person name="Alfaro M."/>
            <person name="Sun H."/>
            <person name="Tritt A."/>
            <person name="Yoshinaga Y."/>
            <person name="Zwiers L.-H.L."/>
            <person name="Turgeon B.G."/>
            <person name="Goodwin S.B."/>
            <person name="Spatafora J.W."/>
            <person name="Crous P.W."/>
            <person name="Grigoriev I.V."/>
        </authorList>
    </citation>
    <scope>NUCLEOTIDE SEQUENCE [LARGE SCALE GENOMIC DNA]</scope>
    <source>
        <strain evidence="2 3">CBS 611.86</strain>
    </source>
</reference>
<dbReference type="EMBL" id="JAADJZ010000005">
    <property type="protein sequence ID" value="KAF2875327.1"/>
    <property type="molecule type" value="Genomic_DNA"/>
</dbReference>
<name>A0A7C8IKV6_9PLEO</name>
<evidence type="ECO:0000313" key="3">
    <source>
        <dbReference type="Proteomes" id="UP000481861"/>
    </source>
</evidence>
<proteinExistence type="predicted"/>
<evidence type="ECO:0000256" key="1">
    <source>
        <dbReference type="SAM" id="SignalP"/>
    </source>
</evidence>
<keyword evidence="1" id="KW-0732">Signal</keyword>
<gene>
    <name evidence="2" type="ORF">BDV95DRAFT_486945</name>
</gene>
<comment type="caution">
    <text evidence="2">The sequence shown here is derived from an EMBL/GenBank/DDBJ whole genome shotgun (WGS) entry which is preliminary data.</text>
</comment>
<accession>A0A7C8IKV6</accession>
<organism evidence="2 3">
    <name type="scientific">Massariosphaeria phaeospora</name>
    <dbReference type="NCBI Taxonomy" id="100035"/>
    <lineage>
        <taxon>Eukaryota</taxon>
        <taxon>Fungi</taxon>
        <taxon>Dikarya</taxon>
        <taxon>Ascomycota</taxon>
        <taxon>Pezizomycotina</taxon>
        <taxon>Dothideomycetes</taxon>
        <taxon>Pleosporomycetidae</taxon>
        <taxon>Pleosporales</taxon>
        <taxon>Pleosporales incertae sedis</taxon>
        <taxon>Massariosphaeria</taxon>
    </lineage>
</organism>
<dbReference type="OrthoDB" id="3780616at2759"/>
<dbReference type="Proteomes" id="UP000481861">
    <property type="component" value="Unassembled WGS sequence"/>
</dbReference>
<evidence type="ECO:0000313" key="2">
    <source>
        <dbReference type="EMBL" id="KAF2875327.1"/>
    </source>
</evidence>